<reference evidence="2 3" key="1">
    <citation type="journal article" date="2015" name="Genome Biol.">
        <title>Comparative genomics of Steinernema reveals deeply conserved gene regulatory networks.</title>
        <authorList>
            <person name="Dillman A.R."/>
            <person name="Macchietto M."/>
            <person name="Porter C.F."/>
            <person name="Rogers A."/>
            <person name="Williams B."/>
            <person name="Antoshechkin I."/>
            <person name="Lee M.M."/>
            <person name="Goodwin Z."/>
            <person name="Lu X."/>
            <person name="Lewis E.E."/>
            <person name="Goodrich-Blair H."/>
            <person name="Stock S.P."/>
            <person name="Adams B.J."/>
            <person name="Sternberg P.W."/>
            <person name="Mortazavi A."/>
        </authorList>
    </citation>
    <scope>NUCLEOTIDE SEQUENCE [LARGE SCALE GENOMIC DNA]</scope>
    <source>
        <strain evidence="2 3">ALL</strain>
    </source>
</reference>
<accession>A0A4U5PF38</accession>
<organism evidence="2 3">
    <name type="scientific">Steinernema carpocapsae</name>
    <name type="common">Entomopathogenic nematode</name>
    <dbReference type="NCBI Taxonomy" id="34508"/>
    <lineage>
        <taxon>Eukaryota</taxon>
        <taxon>Metazoa</taxon>
        <taxon>Ecdysozoa</taxon>
        <taxon>Nematoda</taxon>
        <taxon>Chromadorea</taxon>
        <taxon>Rhabditida</taxon>
        <taxon>Tylenchina</taxon>
        <taxon>Panagrolaimomorpha</taxon>
        <taxon>Strongyloidoidea</taxon>
        <taxon>Steinernematidae</taxon>
        <taxon>Steinernema</taxon>
    </lineage>
</organism>
<sequence>MQLVESVTVCRMNSGFAFFFFAALALASASPNCDCNALTSAQLKLTNEMGEALEMCQILNCRDEHIAPALDYAGNIAKKMIYGDICKPTNQVFKNEWLCPMLNTQIIQFNNGVKAFYEGAKEICRCGCKMPEISSEFLRRCADWVLAQA</sequence>
<reference evidence="2 3" key="2">
    <citation type="journal article" date="2019" name="G3 (Bethesda)">
        <title>Hybrid Assembly of the Genome of the Entomopathogenic Nematode Steinernema carpocapsae Identifies the X-Chromosome.</title>
        <authorList>
            <person name="Serra L."/>
            <person name="Macchietto M."/>
            <person name="Macias-Munoz A."/>
            <person name="McGill C.J."/>
            <person name="Rodriguez I.M."/>
            <person name="Rodriguez B."/>
            <person name="Murad R."/>
            <person name="Mortazavi A."/>
        </authorList>
    </citation>
    <scope>NUCLEOTIDE SEQUENCE [LARGE SCALE GENOMIC DNA]</scope>
    <source>
        <strain evidence="2 3">ALL</strain>
    </source>
</reference>
<evidence type="ECO:0000256" key="1">
    <source>
        <dbReference type="SAM" id="SignalP"/>
    </source>
</evidence>
<dbReference type="Proteomes" id="UP000298663">
    <property type="component" value="Unassembled WGS sequence"/>
</dbReference>
<evidence type="ECO:0000313" key="2">
    <source>
        <dbReference type="EMBL" id="TKR94694.1"/>
    </source>
</evidence>
<protein>
    <submittedName>
        <fullName evidence="2">Uncharacterized protein</fullName>
    </submittedName>
</protein>
<keyword evidence="1" id="KW-0732">Signal</keyword>
<feature type="chain" id="PRO_5020694341" evidence="1">
    <location>
        <begin position="30"/>
        <end position="149"/>
    </location>
</feature>
<comment type="caution">
    <text evidence="2">The sequence shown here is derived from an EMBL/GenBank/DDBJ whole genome shotgun (WGS) entry which is preliminary data.</text>
</comment>
<feature type="signal peptide" evidence="1">
    <location>
        <begin position="1"/>
        <end position="29"/>
    </location>
</feature>
<evidence type="ECO:0000313" key="3">
    <source>
        <dbReference type="Proteomes" id="UP000298663"/>
    </source>
</evidence>
<proteinExistence type="predicted"/>
<dbReference type="EMBL" id="AZBU02000002">
    <property type="protein sequence ID" value="TKR94694.1"/>
    <property type="molecule type" value="Genomic_DNA"/>
</dbReference>
<keyword evidence="3" id="KW-1185">Reference proteome</keyword>
<dbReference type="AlphaFoldDB" id="A0A4U5PF38"/>
<gene>
    <name evidence="2" type="ORF">L596_008952</name>
</gene>
<name>A0A4U5PF38_STECR</name>